<evidence type="ECO:0000313" key="2">
    <source>
        <dbReference type="EMBL" id="QRC91007.1"/>
    </source>
</evidence>
<protein>
    <submittedName>
        <fullName evidence="2">Uncharacterized protein</fullName>
    </submittedName>
</protein>
<dbReference type="VEuPathDB" id="FungiDB:JI435_426270"/>
<organism evidence="2 3">
    <name type="scientific">Phaeosphaeria nodorum (strain SN15 / ATCC MYA-4574 / FGSC 10173)</name>
    <name type="common">Glume blotch fungus</name>
    <name type="synonym">Parastagonospora nodorum</name>
    <dbReference type="NCBI Taxonomy" id="321614"/>
    <lineage>
        <taxon>Eukaryota</taxon>
        <taxon>Fungi</taxon>
        <taxon>Dikarya</taxon>
        <taxon>Ascomycota</taxon>
        <taxon>Pezizomycotina</taxon>
        <taxon>Dothideomycetes</taxon>
        <taxon>Pleosporomycetidae</taxon>
        <taxon>Pleosporales</taxon>
        <taxon>Pleosporineae</taxon>
        <taxon>Phaeosphaeriaceae</taxon>
        <taxon>Parastagonospora</taxon>
    </lineage>
</organism>
<sequence>MHSQYMASPQQRSLTTNQRNSHGDSYRKPYSVPEFNRSRPIYRRPQAAWGDSRPALIAYQLESRSLCRSVRFATDTLESTAHPRTWSRYNLRQPPAHHHQSASIDPPTPR</sequence>
<feature type="region of interest" description="Disordered" evidence="1">
    <location>
        <begin position="82"/>
        <end position="110"/>
    </location>
</feature>
<feature type="region of interest" description="Disordered" evidence="1">
    <location>
        <begin position="1"/>
        <end position="47"/>
    </location>
</feature>
<gene>
    <name evidence="2" type="ORF">JI435_426270</name>
</gene>
<evidence type="ECO:0000256" key="1">
    <source>
        <dbReference type="SAM" id="MobiDB-lite"/>
    </source>
</evidence>
<accession>A0A7U2EQN2</accession>
<reference evidence="3" key="1">
    <citation type="journal article" date="2021" name="BMC Genomics">
        <title>Chromosome-level genome assembly and manually-curated proteome of model necrotroph Parastagonospora nodorum Sn15 reveals a genome-wide trove of candidate effector homologs, and redundancy of virulence-related functions within an accessory chromosome.</title>
        <authorList>
            <person name="Bertazzoni S."/>
            <person name="Jones D.A.B."/>
            <person name="Phan H.T."/>
            <person name="Tan K.-C."/>
            <person name="Hane J.K."/>
        </authorList>
    </citation>
    <scope>NUCLEOTIDE SEQUENCE [LARGE SCALE GENOMIC DNA]</scope>
    <source>
        <strain evidence="3">SN15 / ATCC MYA-4574 / FGSC 10173)</strain>
    </source>
</reference>
<dbReference type="AlphaFoldDB" id="A0A7U2EQN2"/>
<proteinExistence type="predicted"/>
<dbReference type="EMBL" id="CP069023">
    <property type="protein sequence ID" value="QRC91007.1"/>
    <property type="molecule type" value="Genomic_DNA"/>
</dbReference>
<dbReference type="Proteomes" id="UP000663193">
    <property type="component" value="Chromosome 1"/>
</dbReference>
<keyword evidence="3" id="KW-1185">Reference proteome</keyword>
<feature type="compositionally biased region" description="Polar residues" evidence="1">
    <location>
        <begin position="1"/>
        <end position="20"/>
    </location>
</feature>
<evidence type="ECO:0000313" key="3">
    <source>
        <dbReference type="Proteomes" id="UP000663193"/>
    </source>
</evidence>
<name>A0A7U2EQN2_PHANO</name>